<dbReference type="Pfam" id="PF09243">
    <property type="entry name" value="Rsm22"/>
    <property type="match status" value="2"/>
</dbReference>
<dbReference type="Gene3D" id="3.40.50.150">
    <property type="entry name" value="Vaccinia Virus protein VP39"/>
    <property type="match status" value="1"/>
</dbReference>
<accession>A0A7S2PHM2</accession>
<evidence type="ECO:0000256" key="8">
    <source>
        <dbReference type="SAM" id="MobiDB-lite"/>
    </source>
</evidence>
<evidence type="ECO:0000256" key="5">
    <source>
        <dbReference type="ARBA" id="ARBA00023014"/>
    </source>
</evidence>
<dbReference type="InterPro" id="IPR015324">
    <property type="entry name" value="Ribosomal_Rsm22-like"/>
</dbReference>
<evidence type="ECO:0008006" key="10">
    <source>
        <dbReference type="Google" id="ProtNLM"/>
    </source>
</evidence>
<dbReference type="GO" id="GO:0006412">
    <property type="term" value="P:translation"/>
    <property type="evidence" value="ECO:0007669"/>
    <property type="project" value="InterPro"/>
</dbReference>
<dbReference type="GO" id="GO:0005763">
    <property type="term" value="C:mitochondrial small ribosomal subunit"/>
    <property type="evidence" value="ECO:0007669"/>
    <property type="project" value="TreeGrafter"/>
</dbReference>
<keyword evidence="2" id="KW-0479">Metal-binding</keyword>
<keyword evidence="5" id="KW-0411">Iron-sulfur</keyword>
<gene>
    <name evidence="9" type="ORF">LDAN0321_LOCUS15598</name>
</gene>
<keyword evidence="4" id="KW-0408">Iron</keyword>
<dbReference type="GO" id="GO:0003735">
    <property type="term" value="F:structural constituent of ribosome"/>
    <property type="evidence" value="ECO:0007669"/>
    <property type="project" value="TreeGrafter"/>
</dbReference>
<dbReference type="GO" id="GO:0051536">
    <property type="term" value="F:iron-sulfur cluster binding"/>
    <property type="evidence" value="ECO:0007669"/>
    <property type="project" value="UniProtKB-KW"/>
</dbReference>
<dbReference type="SUPFAM" id="SSF53335">
    <property type="entry name" value="S-adenosyl-L-methionine-dependent methyltransferases"/>
    <property type="match status" value="1"/>
</dbReference>
<feature type="region of interest" description="Disordered" evidence="8">
    <location>
        <begin position="360"/>
        <end position="389"/>
    </location>
</feature>
<dbReference type="InterPro" id="IPR029063">
    <property type="entry name" value="SAM-dependent_MTases_sf"/>
</dbReference>
<protein>
    <recommendedName>
        <fullName evidence="10">Methyltransferase domain-containing protein</fullName>
    </recommendedName>
</protein>
<comment type="function">
    <text evidence="7">Mitochondrial ribosome (mitoribosome) assembly factor. Binds at the interface of the head and body domains of the mitochondrial small ribosomal subunit (mt-SSU), occluding the mRNA channel and preventing compaction of the head domain towards the body. Probable inactive methyltransferase: retains the characteristic folding and ability to bind S-adenosyl-L-methionine, but it probably lost its methyltransferase activity.</text>
</comment>
<evidence type="ECO:0000256" key="4">
    <source>
        <dbReference type="ARBA" id="ARBA00023004"/>
    </source>
</evidence>
<name>A0A7S2PHM2_9STRA</name>
<reference evidence="9" key="1">
    <citation type="submission" date="2021-01" db="EMBL/GenBank/DDBJ databases">
        <authorList>
            <person name="Corre E."/>
            <person name="Pelletier E."/>
            <person name="Niang G."/>
            <person name="Scheremetjew M."/>
            <person name="Finn R."/>
            <person name="Kale V."/>
            <person name="Holt S."/>
            <person name="Cochrane G."/>
            <person name="Meng A."/>
            <person name="Brown T."/>
            <person name="Cohen L."/>
        </authorList>
    </citation>
    <scope>NUCLEOTIDE SEQUENCE</scope>
    <source>
        <strain evidence="9">B650</strain>
    </source>
</reference>
<dbReference type="InterPro" id="IPR052571">
    <property type="entry name" value="Mt_RNA_Methyltransferase"/>
</dbReference>
<dbReference type="GO" id="GO:0046872">
    <property type="term" value="F:metal ion binding"/>
    <property type="evidence" value="ECO:0007669"/>
    <property type="project" value="UniProtKB-KW"/>
</dbReference>
<keyword evidence="6" id="KW-0496">Mitochondrion</keyword>
<comment type="subcellular location">
    <subcellularLocation>
        <location evidence="1">Mitochondrion</location>
    </subcellularLocation>
</comment>
<evidence type="ECO:0000256" key="2">
    <source>
        <dbReference type="ARBA" id="ARBA00022723"/>
    </source>
</evidence>
<keyword evidence="3" id="KW-0809">Transit peptide</keyword>
<dbReference type="EMBL" id="HBGY01025287">
    <property type="protein sequence ID" value="CAD9597736.1"/>
    <property type="molecule type" value="Transcribed_RNA"/>
</dbReference>
<dbReference type="GO" id="GO:0008168">
    <property type="term" value="F:methyltransferase activity"/>
    <property type="evidence" value="ECO:0007669"/>
    <property type="project" value="InterPro"/>
</dbReference>
<evidence type="ECO:0000256" key="6">
    <source>
        <dbReference type="ARBA" id="ARBA00023128"/>
    </source>
</evidence>
<feature type="region of interest" description="Disordered" evidence="8">
    <location>
        <begin position="175"/>
        <end position="194"/>
    </location>
</feature>
<evidence type="ECO:0000256" key="3">
    <source>
        <dbReference type="ARBA" id="ARBA00022946"/>
    </source>
</evidence>
<sequence>MVQERSAMLQKTHRTGRQLKRAFRHILDQHQKLAEMRERDRILETTGKQVRRQKKKSTKEAVQKAISYGPEQTFVSINNRLLPNFAVTRRVLKEVTALLGGAANFKPKRVIDFGCGCGSASAAAMSVFQNKDDKTCELNWIHGIEPSLSQREAAERVLTAMKKTDEEIAKDVANSDGYLEGSGDSTPSYGEGSRMMVSSRLPRVTMSDSIAIETSSDGTDGSFDLALFCYTAQELPHTSSSLAAAAIMWEKLAIDGVFVMIEPGTPDGFNSVRAVREMLLDCCPPNSSIDNDSAGIECHVIAPCTHNGRCPMDPMSRHRETLIVDEDQDIGGVKKVDDAEMEVRKRLNLDDEDFLLSESATDEWLELDDDEDDDNDGDDDSDNDPYASWGEGEKAWFEREFETLIGEGKIFEDHSWQPKALGSTTIDVKSKRKGAHTEDVHVFGDAFCGFTHMLPVGNRKGEKFSYLVMQKRRGGAGVNNDNSIKGLSPLSKTNIVHLLSESLKSNGKSDFVKRAEKHEVDFLASEGDPLGLEFLQGSNRNSWGRLMRAPIKRKGHIIVDFCSSGEKDGKIVRHRVSKAKSERVAPGMYTAARKARWGGLWPDLSKPTNS</sequence>
<evidence type="ECO:0000313" key="9">
    <source>
        <dbReference type="EMBL" id="CAD9597736.1"/>
    </source>
</evidence>
<dbReference type="PANTHER" id="PTHR13184:SF5">
    <property type="entry name" value="METHYLTRANSFERASE-LIKE PROTEIN 17, MITOCHONDRIAL"/>
    <property type="match status" value="1"/>
</dbReference>
<evidence type="ECO:0000256" key="7">
    <source>
        <dbReference type="ARBA" id="ARBA00045681"/>
    </source>
</evidence>
<feature type="compositionally biased region" description="Acidic residues" evidence="8">
    <location>
        <begin position="360"/>
        <end position="383"/>
    </location>
</feature>
<evidence type="ECO:0000256" key="1">
    <source>
        <dbReference type="ARBA" id="ARBA00004173"/>
    </source>
</evidence>
<dbReference type="PANTHER" id="PTHR13184">
    <property type="entry name" value="37S RIBOSOMAL PROTEIN S22"/>
    <property type="match status" value="1"/>
</dbReference>
<organism evidence="9">
    <name type="scientific">Leptocylindrus danicus</name>
    <dbReference type="NCBI Taxonomy" id="163516"/>
    <lineage>
        <taxon>Eukaryota</taxon>
        <taxon>Sar</taxon>
        <taxon>Stramenopiles</taxon>
        <taxon>Ochrophyta</taxon>
        <taxon>Bacillariophyta</taxon>
        <taxon>Coscinodiscophyceae</taxon>
        <taxon>Chaetocerotophycidae</taxon>
        <taxon>Leptocylindrales</taxon>
        <taxon>Leptocylindraceae</taxon>
        <taxon>Leptocylindrus</taxon>
    </lineage>
</organism>
<proteinExistence type="predicted"/>
<dbReference type="AlphaFoldDB" id="A0A7S2PHM2"/>